<proteinExistence type="predicted"/>
<dbReference type="EMBL" id="CP021965">
    <property type="protein sequence ID" value="AWV35152.1"/>
    <property type="molecule type" value="Genomic_DNA"/>
</dbReference>
<feature type="transmembrane region" description="Helical" evidence="3">
    <location>
        <begin position="621"/>
        <end position="639"/>
    </location>
</feature>
<keyword evidence="3" id="KW-0812">Transmembrane</keyword>
<keyword evidence="1" id="KW-0175">Coiled coil</keyword>
<evidence type="ECO:0000313" key="5">
    <source>
        <dbReference type="Proteomes" id="UP000249163"/>
    </source>
</evidence>
<feature type="compositionally biased region" description="Basic and acidic residues" evidence="2">
    <location>
        <begin position="1131"/>
        <end position="1150"/>
    </location>
</feature>
<evidence type="ECO:0000256" key="3">
    <source>
        <dbReference type="SAM" id="Phobius"/>
    </source>
</evidence>
<feature type="coiled-coil region" evidence="1">
    <location>
        <begin position="176"/>
        <end position="228"/>
    </location>
</feature>
<feature type="transmembrane region" description="Helical" evidence="3">
    <location>
        <begin position="680"/>
        <end position="704"/>
    </location>
</feature>
<sequence length="1782" mass="197792">MTDMNKDVVGARLNLDTSKMIPAFKAIDQGARGNAETFKVLNSEITVTTKNYSALAAAADKMALTSEERRKKIMSESEALIKQRTAQAELLNTKKNQLDQANQIVNAKLAAQEAIIKKRYDAIEHQELEHQKRMEILQNKATASALKVTTTSGSNASDRTRERVLMEEQSIRQKLMQLAEREGQQAKQQAAEYEQFWIKALRTREIKVEQMREKVLQEEQKIRRAMQQTATQSSGTSSSIFDTSGEIGTATSGWASRLQQMAAHAVVFNTVYRGIHEVQAAMKEGLVDIESNMAGYVQTNEKYFLEHKNGTEEMVMNTRILNEETTKFIHTAHDLGSEITDVTESARLWGRMYKDAAVVQEMVRKSTMLSTVDMVSLEDATKSMESTLAQYGVQINNANDAMVIGGRILDSWSKVAHDTMAPAKDLGAAYERTGKIAAETGVSFDVMNGLISSGIRNTALSGENLGNMWKTVLGTIRTDKAVAEIENLGVATKEIVDGKEQWRRADDILIDLSTKVIDKNYDLTQSYADISRGVYQYAKLAASLNAGDILLGTAASIGSTGSTLEYLKVQMDTISRKAAQTKTSLLEIFNQAGDDGLRSAIKSSLDVIDQLLIGLTKIPKGAVGATASVAGLIALYKLMSPLLTQWRTAQTALSTAIATHTTLQTAATAEMVAFTAAARAAMLTTAAWTAGITLIIGAIALFVFQSGKAEKATREHAQAMKDQDSASQQIISQYERQIELLPKLVNAHKSLEQSINSGNMSAEKQSTIKKQLDEVSKALVITLGEEGAKQLEAANYTDEAVKIQVNALNQLITKQNEARKNVLLDSKSTLEGQLAENSEKLSNAREKLSKAEERLTRLREDGVGVSFKVTNAEKDARQKVEELTTAQNKLQESLAGTNVQLGQLTVDGLDQLAGKAGVSSENLSDMGAVLEDLREQISGNGTAVSELNNVLNDLSKGQSLNSSNATELILKYPQLADAIYKTADGWAFEKEAVELLRKEKVAKAISDLEAEKTSAFNTRMATEERLQAYGIEASAIKDLAQLKASLNGAANAVTSSSLNNPDDNKYFKKAFQSQGSVLDEKAKTEAVAAAAVSSELDKIYADYEKESAQYDSKIKALGSLYQDPNFGVSSEKADKGKKTKTGKSDSEKAADKLAKEAAEARKKAYQEDLDNFKYVAERQNWTIDQQVSGYEKLKKRHAQYLSEDKDALKQWSREVVALNDERYTEDVANLGKKTERMRQANLQEVEMVKASLDFYTKEQNKTYLTTEQKAEAQKQVYDLTKQYNELRYSNSTNWIDKEATKMEMAGKSKINIITMELQAYERMAKDKNRTAEQSFALEKNIYEQKKALMEQHFSDFQKDLNHRKAMGEATTQDELNEWLKVQSMYKVGTDQRMEADEQVYALRQKLIEDETKTVETLAKNYKTSIESSKNAAIKAIEAERDAYVAAKDAEIQAIDDLLSKEQELNEDQDYESALAEKQARLALLASAVGPDGIAERKQVQKDIEKLQLDHERTLAKRSLEEQKQALQDEKDAKKDSFDKDIEATKTHYDELLQALENFSSDTANRSEIMKNIQVLKEAEKNAEILAQLDQFISDYQLKMSAINSLTPTVGGSLSSIPTTTTSKKDLDLIEYNSNKDAWDAAKAAGNKSEMERLAARNEELRKIYGVTKDTGKLQTFHEGGVVKGARRGEETQVTAKVGEMYINDRQQDNLFKMLNFRMPSFSFTMPSTSAPNSFGGSNPHQIYNIFEMNSGDNYIKDDSVAKTYWNERDNFVRRAQTRTGVK</sequence>
<evidence type="ECO:0000256" key="2">
    <source>
        <dbReference type="SAM" id="MobiDB-lite"/>
    </source>
</evidence>
<feature type="region of interest" description="Disordered" evidence="2">
    <location>
        <begin position="1128"/>
        <end position="1150"/>
    </location>
</feature>
<keyword evidence="3" id="KW-0472">Membrane</keyword>
<reference evidence="4 5" key="1">
    <citation type="submission" date="2017-06" db="EMBL/GenBank/DDBJ databases">
        <title>Complete genome sequence of Paenibacillus odorifer CBA7130.</title>
        <authorList>
            <person name="Nam Y.-D."/>
            <person name="Kang J."/>
            <person name="Chung W.-H."/>
        </authorList>
    </citation>
    <scope>NUCLEOTIDE SEQUENCE [LARGE SCALE GENOMIC DNA]</scope>
    <source>
        <strain evidence="4 5">CBA7130</strain>
    </source>
</reference>
<feature type="coiled-coil region" evidence="1">
    <location>
        <begin position="827"/>
        <end position="893"/>
    </location>
</feature>
<accession>A0AAD0KLK6</accession>
<keyword evidence="3" id="KW-1133">Transmembrane helix</keyword>
<organism evidence="4 5">
    <name type="scientific">Paenibacillus odorifer</name>
    <dbReference type="NCBI Taxonomy" id="189426"/>
    <lineage>
        <taxon>Bacteria</taxon>
        <taxon>Bacillati</taxon>
        <taxon>Bacillota</taxon>
        <taxon>Bacilli</taxon>
        <taxon>Bacillales</taxon>
        <taxon>Paenibacillaceae</taxon>
        <taxon>Paenibacillus</taxon>
    </lineage>
</organism>
<evidence type="ECO:0000256" key="1">
    <source>
        <dbReference type="SAM" id="Coils"/>
    </source>
</evidence>
<protein>
    <submittedName>
        <fullName evidence="4">Transglycosylase</fullName>
    </submittedName>
</protein>
<evidence type="ECO:0000313" key="4">
    <source>
        <dbReference type="EMBL" id="AWV35152.1"/>
    </source>
</evidence>
<feature type="coiled-coil region" evidence="1">
    <location>
        <begin position="1496"/>
        <end position="1536"/>
    </location>
</feature>
<dbReference type="Proteomes" id="UP000249163">
    <property type="component" value="Chromosome"/>
</dbReference>
<name>A0AAD0KLK6_9BACL</name>
<gene>
    <name evidence="4" type="ORF">CD191_22345</name>
</gene>